<proteinExistence type="predicted"/>
<evidence type="ECO:0000313" key="2">
    <source>
        <dbReference type="EMBL" id="NOV95886.1"/>
    </source>
</evidence>
<accession>A0ABX1ZZI4</accession>
<dbReference type="EMBL" id="JABEZU010000001">
    <property type="protein sequence ID" value="NOV95886.1"/>
    <property type="molecule type" value="Genomic_DNA"/>
</dbReference>
<dbReference type="SUPFAM" id="SSF109854">
    <property type="entry name" value="DinB/YfiT-like putative metalloenzymes"/>
    <property type="match status" value="1"/>
</dbReference>
<feature type="domain" description="DinB-like" evidence="1">
    <location>
        <begin position="19"/>
        <end position="174"/>
    </location>
</feature>
<dbReference type="InterPro" id="IPR034660">
    <property type="entry name" value="DinB/YfiT-like"/>
</dbReference>
<organism evidence="2 3">
    <name type="scientific">Isoptericola halotolerans</name>
    <dbReference type="NCBI Taxonomy" id="300560"/>
    <lineage>
        <taxon>Bacteria</taxon>
        <taxon>Bacillati</taxon>
        <taxon>Actinomycetota</taxon>
        <taxon>Actinomycetes</taxon>
        <taxon>Micrococcales</taxon>
        <taxon>Promicromonosporaceae</taxon>
        <taxon>Isoptericola</taxon>
    </lineage>
</organism>
<evidence type="ECO:0000259" key="1">
    <source>
        <dbReference type="Pfam" id="PF12867"/>
    </source>
</evidence>
<dbReference type="InterPro" id="IPR024775">
    <property type="entry name" value="DinB-like"/>
</dbReference>
<dbReference type="Pfam" id="PF12867">
    <property type="entry name" value="DinB_2"/>
    <property type="match status" value="1"/>
</dbReference>
<evidence type="ECO:0000313" key="3">
    <source>
        <dbReference type="Proteomes" id="UP000757540"/>
    </source>
</evidence>
<reference evidence="2 3" key="1">
    <citation type="submission" date="2020-05" db="EMBL/GenBank/DDBJ databases">
        <title>Genomic Encyclopedia of Type Strains, Phase III (KMG-III): the genomes of soil and plant-associated and newly described type strains.</title>
        <authorList>
            <person name="Whitman W."/>
        </authorList>
    </citation>
    <scope>NUCLEOTIDE SEQUENCE [LARGE SCALE GENOMIC DNA]</scope>
    <source>
        <strain evidence="2 3">KCTC 19046</strain>
    </source>
</reference>
<comment type="caution">
    <text evidence="2">The sequence shown here is derived from an EMBL/GenBank/DDBJ whole genome shotgun (WGS) entry which is preliminary data.</text>
</comment>
<gene>
    <name evidence="2" type="ORF">HDG69_000439</name>
</gene>
<keyword evidence="3" id="KW-1185">Reference proteome</keyword>
<protein>
    <recommendedName>
        <fullName evidence="1">DinB-like domain-containing protein</fullName>
    </recommendedName>
</protein>
<dbReference type="Proteomes" id="UP000757540">
    <property type="component" value="Unassembled WGS sequence"/>
</dbReference>
<sequence length="186" mass="20870">MVTTVRTLLTDQMAFYWESNLWPRLQGLTDDEYLWEPVDGCWSLRPDAAGVVRIEETQPEPAVPPVTTLAWRMAHLGRDVWGGRARALFGPTAAPEDADMFDPRHWPEPLPLTAEGGLALLAEGYRSWYDAVATLDDEELARPLGPKGSYFAEDSMAALVAHLNREGMAHGAEMCLLRDLYRARWS</sequence>
<dbReference type="RefSeq" id="WP_343036210.1">
    <property type="nucleotide sequence ID" value="NZ_BAAAML010000002.1"/>
</dbReference>
<name>A0ABX1ZZI4_9MICO</name>